<reference evidence="1 2" key="1">
    <citation type="journal article" date="2020" name="ISME J.">
        <title>Uncovering the hidden diversity of litter-decomposition mechanisms in mushroom-forming fungi.</title>
        <authorList>
            <person name="Floudas D."/>
            <person name="Bentzer J."/>
            <person name="Ahren D."/>
            <person name="Johansson T."/>
            <person name="Persson P."/>
            <person name="Tunlid A."/>
        </authorList>
    </citation>
    <scope>NUCLEOTIDE SEQUENCE [LARGE SCALE GENOMIC DNA]</scope>
    <source>
        <strain evidence="1 2">CBS 406.79</strain>
    </source>
</reference>
<gene>
    <name evidence="1" type="ORF">D9757_010248</name>
</gene>
<accession>A0A8H5HB55</accession>
<keyword evidence="2" id="KW-1185">Reference proteome</keyword>
<sequence length="254" mass="29274">MARIKHPYKVTQQGREYIKRETYFFPDHDRDGLGREYELATFARWYYGTEPKTRQKHIKGIPSRDNDVRRINPEVMDIEFEVNGENGISWIWQGAGISPTDQTNINECLRIAWCKARARARRWQEEGILLQEEMRRVLETLEFEAQVWDSHAKLGAQLRLKGEVEDSLEISQGRVAFAARQAQIRRRIRLHCGKMWQATLLKLCTGPGACTLTDSHWDLVGEFGLDSRILETAPAKEYRLLGASIYAPSLGIGV</sequence>
<dbReference type="OrthoDB" id="3263473at2759"/>
<name>A0A8H5HB55_9AGAR</name>
<evidence type="ECO:0000313" key="2">
    <source>
        <dbReference type="Proteomes" id="UP000518752"/>
    </source>
</evidence>
<dbReference type="Proteomes" id="UP000518752">
    <property type="component" value="Unassembled WGS sequence"/>
</dbReference>
<organism evidence="1 2">
    <name type="scientific">Collybiopsis confluens</name>
    <dbReference type="NCBI Taxonomy" id="2823264"/>
    <lineage>
        <taxon>Eukaryota</taxon>
        <taxon>Fungi</taxon>
        <taxon>Dikarya</taxon>
        <taxon>Basidiomycota</taxon>
        <taxon>Agaricomycotina</taxon>
        <taxon>Agaricomycetes</taxon>
        <taxon>Agaricomycetidae</taxon>
        <taxon>Agaricales</taxon>
        <taxon>Marasmiineae</taxon>
        <taxon>Omphalotaceae</taxon>
        <taxon>Collybiopsis</taxon>
    </lineage>
</organism>
<proteinExistence type="predicted"/>
<dbReference type="AlphaFoldDB" id="A0A8H5HB55"/>
<dbReference type="EMBL" id="JAACJN010000066">
    <property type="protein sequence ID" value="KAF5379975.1"/>
    <property type="molecule type" value="Genomic_DNA"/>
</dbReference>
<comment type="caution">
    <text evidence="1">The sequence shown here is derived from an EMBL/GenBank/DDBJ whole genome shotgun (WGS) entry which is preliminary data.</text>
</comment>
<evidence type="ECO:0000313" key="1">
    <source>
        <dbReference type="EMBL" id="KAF5379975.1"/>
    </source>
</evidence>
<protein>
    <submittedName>
        <fullName evidence="1">Uncharacterized protein</fullName>
    </submittedName>
</protein>